<dbReference type="InterPro" id="IPR001932">
    <property type="entry name" value="PPM-type_phosphatase-like_dom"/>
</dbReference>
<accession>A0ABN3NRB5</accession>
<evidence type="ECO:0000313" key="4">
    <source>
        <dbReference type="Proteomes" id="UP001499978"/>
    </source>
</evidence>
<evidence type="ECO:0000259" key="2">
    <source>
        <dbReference type="Pfam" id="PF13672"/>
    </source>
</evidence>
<organism evidence="3 4">
    <name type="scientific">Pilimelia columellifera subsp. columellifera</name>
    <dbReference type="NCBI Taxonomy" id="706583"/>
    <lineage>
        <taxon>Bacteria</taxon>
        <taxon>Bacillati</taxon>
        <taxon>Actinomycetota</taxon>
        <taxon>Actinomycetes</taxon>
        <taxon>Micromonosporales</taxon>
        <taxon>Micromonosporaceae</taxon>
        <taxon>Pilimelia</taxon>
    </lineage>
</organism>
<evidence type="ECO:0000256" key="1">
    <source>
        <dbReference type="SAM" id="MobiDB-lite"/>
    </source>
</evidence>
<dbReference type="EMBL" id="BAAARY010000032">
    <property type="protein sequence ID" value="GAA2532322.1"/>
    <property type="molecule type" value="Genomic_DNA"/>
</dbReference>
<gene>
    <name evidence="3" type="ORF">GCM10010201_34750</name>
</gene>
<dbReference type="Proteomes" id="UP001499978">
    <property type="component" value="Unassembled WGS sequence"/>
</dbReference>
<reference evidence="3 4" key="1">
    <citation type="journal article" date="2019" name="Int. J. Syst. Evol. Microbiol.">
        <title>The Global Catalogue of Microorganisms (GCM) 10K type strain sequencing project: providing services to taxonomists for standard genome sequencing and annotation.</title>
        <authorList>
            <consortium name="The Broad Institute Genomics Platform"/>
            <consortium name="The Broad Institute Genome Sequencing Center for Infectious Disease"/>
            <person name="Wu L."/>
            <person name="Ma J."/>
        </authorList>
    </citation>
    <scope>NUCLEOTIDE SEQUENCE [LARGE SCALE GENOMIC DNA]</scope>
    <source>
        <strain evidence="3 4">JCM 3367</strain>
    </source>
</reference>
<evidence type="ECO:0000313" key="3">
    <source>
        <dbReference type="EMBL" id="GAA2532322.1"/>
    </source>
</evidence>
<dbReference type="Pfam" id="PF13672">
    <property type="entry name" value="PP2C_2"/>
    <property type="match status" value="1"/>
</dbReference>
<feature type="domain" description="PPM-type phosphatase" evidence="2">
    <location>
        <begin position="23"/>
        <end position="221"/>
    </location>
</feature>
<protein>
    <submittedName>
        <fullName evidence="3">Protein phosphatase 2C domain-containing protein</fullName>
    </submittedName>
</protein>
<name>A0ABN3NRB5_9ACTN</name>
<keyword evidence="4" id="KW-1185">Reference proteome</keyword>
<feature type="region of interest" description="Disordered" evidence="1">
    <location>
        <begin position="281"/>
        <end position="310"/>
    </location>
</feature>
<comment type="caution">
    <text evidence="3">The sequence shown here is derived from an EMBL/GenBank/DDBJ whole genome shotgun (WGS) entry which is preliminary data.</text>
</comment>
<proteinExistence type="predicted"/>
<sequence length="310" mass="33036">MMWQLSSATAPGDSGQNEDWAAAGPTFAVVLDGLSSPNEDNGCHHGTKWFVAQLGGCLCSQLVNDETSLKEALRSAIDMVAQRHARTCDLTHLGTPSSTVAILRNNDHKGAWEYLLLADSVVVIDDLVAGVQAISDKSVDRVATREKADIALHQVGTPEHRESVERLIAAQRLVRNRAGGYWIASADPNAADHALTGELPTGRLRRAAVLSDGAARLVDPYKLMNWPDLLDLAAAGAARLIHRVREADQADAKGAIWARYKTSDDATVIYIGPPRVPVAVGTPRASGTAGAEGTAYDQPRRDLGGPIDSI</sequence>